<reference evidence="1 2" key="1">
    <citation type="submission" date="2016-11" db="EMBL/GenBank/DDBJ databases">
        <authorList>
            <person name="Varghese N."/>
            <person name="Submissions S."/>
        </authorList>
    </citation>
    <scope>NUCLEOTIDE SEQUENCE [LARGE SCALE GENOMIC DNA]</scope>
    <source>
        <strain evidence="1 2">DSM 22613</strain>
    </source>
</reference>
<dbReference type="EMBL" id="FQWA01000035">
    <property type="protein sequence ID" value="SHG09374.1"/>
    <property type="molecule type" value="Genomic_DNA"/>
</dbReference>
<dbReference type="Gene3D" id="3.40.50.720">
    <property type="entry name" value="NAD(P)-binding Rossmann-like Domain"/>
    <property type="match status" value="1"/>
</dbReference>
<organism evidence="1 2">
    <name type="scientific">Prevotella scopos JCM 17725</name>
    <dbReference type="NCBI Taxonomy" id="1236518"/>
    <lineage>
        <taxon>Bacteria</taxon>
        <taxon>Pseudomonadati</taxon>
        <taxon>Bacteroidota</taxon>
        <taxon>Bacteroidia</taxon>
        <taxon>Bacteroidales</taxon>
        <taxon>Prevotellaceae</taxon>
        <taxon>Prevotella</taxon>
    </lineage>
</organism>
<evidence type="ECO:0000313" key="1">
    <source>
        <dbReference type="EMBL" id="SHG09374.1"/>
    </source>
</evidence>
<comment type="caution">
    <text evidence="1">The sequence shown here is derived from an EMBL/GenBank/DDBJ whole genome shotgun (WGS) entry which is preliminary data.</text>
</comment>
<keyword evidence="2" id="KW-1185">Reference proteome</keyword>
<dbReference type="Gene3D" id="3.90.180.10">
    <property type="entry name" value="Medium-chain alcohol dehydrogenases, catalytic domain"/>
    <property type="match status" value="1"/>
</dbReference>
<protein>
    <submittedName>
        <fullName evidence="1">Uncharacterized protein</fullName>
    </submittedName>
</protein>
<dbReference type="Proteomes" id="UP000184105">
    <property type="component" value="Unassembled WGS sequence"/>
</dbReference>
<proteinExistence type="predicted"/>
<evidence type="ECO:0000313" key="2">
    <source>
        <dbReference type="Proteomes" id="UP000184105"/>
    </source>
</evidence>
<accession>A0AAX2F6J2</accession>
<sequence>MHVDLQKLIRSLFLTLLLFNPNEATFFFSLKSLANIKVSVLKPDGIIGNMNYLGSGDTIKIPRIEWAVGMRHKTIRGGLMPSGRLRMEKLAKLITSGRLDLSYLVTHRFNGFDHIKESLYLMKDKPCDLINPVVVIDKKHYNLSHCHIIYLI</sequence>
<dbReference type="AlphaFoldDB" id="A0AAX2F6J2"/>
<gene>
    <name evidence="1" type="ORF">SAMN05444364_13512</name>
</gene>
<name>A0AAX2F6J2_9BACT</name>
<dbReference type="RefSeq" id="WP_065367691.1">
    <property type="nucleotide sequence ID" value="NZ_CP016204.1"/>
</dbReference>